<sequence length="436" mass="47542">MNSIRNVAVLLALTWGVFGAVSAEEGYGACQTPNGATGECMLIQKCPELYNKALNPNLQEAEVLFLRQSKCGTLGKHVLVCCTQATVTVRVGNVKVPPEDDCDTPNSKKGRCISIHECDSLLELVKEDLTANDRNYLTKSVCDQRNQKVCCPDPPKGSRGELPLPPNCGKIPLTGRIFGGTATDIDEFPWTALLKYSKANGGEGLHCGATLINDRYVVTGAHCVSKEMLGGSFRLTGVRLGEWNIETLQDCQFDRKGNKLCSDPPIDLNIEEEICHPLYNYTTQTHDIALLRLQEKVNYNDFTSPICLPVSTNSSANNYEGVTMGIAGWGSTETSRNSVKKLKALLRGRNLERCKAKYNIAIDNTQICAGGEKGVDSCKGDSGGPLMFLQSYNGMESCLLIGVTSFGPRVCGQEGFPGIYTRVDTFISWIQSTIRK</sequence>
<dbReference type="FunFam" id="3.30.1640.30:FF:000001">
    <property type="entry name" value="Serine protease 7"/>
    <property type="match status" value="1"/>
</dbReference>
<evidence type="ECO:0000256" key="10">
    <source>
        <dbReference type="RuleBase" id="RU366078"/>
    </source>
</evidence>
<evidence type="ECO:0000256" key="9">
    <source>
        <dbReference type="ARBA" id="ARBA00024195"/>
    </source>
</evidence>
<dbReference type="PRINTS" id="PR00722">
    <property type="entry name" value="CHYMOTRYPSIN"/>
</dbReference>
<dbReference type="InterPro" id="IPR043504">
    <property type="entry name" value="Peptidase_S1_PA_chymotrypsin"/>
</dbReference>
<dbReference type="Pfam" id="PF00089">
    <property type="entry name" value="Trypsin"/>
    <property type="match status" value="1"/>
</dbReference>
<dbReference type="SUPFAM" id="SSF50494">
    <property type="entry name" value="Trypsin-like serine proteases"/>
    <property type="match status" value="1"/>
</dbReference>
<feature type="domain" description="Clip" evidence="12">
    <location>
        <begin position="101"/>
        <end position="151"/>
    </location>
</feature>
<dbReference type="GO" id="GO:0004252">
    <property type="term" value="F:serine-type endopeptidase activity"/>
    <property type="evidence" value="ECO:0007669"/>
    <property type="project" value="UniProtKB-UniRule"/>
</dbReference>
<feature type="domain" description="Clip" evidence="12">
    <location>
        <begin position="29"/>
        <end position="82"/>
    </location>
</feature>
<dbReference type="PROSITE" id="PS00135">
    <property type="entry name" value="TRYPSIN_SER"/>
    <property type="match status" value="1"/>
</dbReference>
<evidence type="ECO:0000259" key="12">
    <source>
        <dbReference type="PROSITE" id="PS51888"/>
    </source>
</evidence>
<dbReference type="PROSITE" id="PS51888">
    <property type="entry name" value="CLIP"/>
    <property type="match status" value="2"/>
</dbReference>
<dbReference type="InterPro" id="IPR022700">
    <property type="entry name" value="CLIP"/>
</dbReference>
<comment type="subcellular location">
    <subcellularLocation>
        <location evidence="10">Secreted</location>
    </subcellularLocation>
</comment>
<dbReference type="InterPro" id="IPR001314">
    <property type="entry name" value="Peptidase_S1A"/>
</dbReference>
<keyword evidence="8" id="KW-0325">Glycoprotein</keyword>
<keyword evidence="7" id="KW-1015">Disulfide bond</keyword>
<evidence type="ECO:0000256" key="8">
    <source>
        <dbReference type="ARBA" id="ARBA00023180"/>
    </source>
</evidence>
<evidence type="ECO:0000313" key="13">
    <source>
        <dbReference type="EMBL" id="JAD09677.1"/>
    </source>
</evidence>
<evidence type="ECO:0000256" key="7">
    <source>
        <dbReference type="ARBA" id="ARBA00023157"/>
    </source>
</evidence>
<dbReference type="GO" id="GO:0006508">
    <property type="term" value="P:proteolysis"/>
    <property type="evidence" value="ECO:0007669"/>
    <property type="project" value="UniProtKB-KW"/>
</dbReference>
<evidence type="ECO:0000256" key="3">
    <source>
        <dbReference type="ARBA" id="ARBA00022801"/>
    </source>
</evidence>
<dbReference type="InterPro" id="IPR051487">
    <property type="entry name" value="Ser/Thr_Proteases_Immune/Dev"/>
</dbReference>
<dbReference type="SMART" id="SM00680">
    <property type="entry name" value="CLIP"/>
    <property type="match status" value="2"/>
</dbReference>
<dbReference type="CDD" id="cd00190">
    <property type="entry name" value="Tryp_SPc"/>
    <property type="match status" value="1"/>
</dbReference>
<keyword evidence="3 10" id="KW-0378">Hydrolase</keyword>
<comment type="similarity">
    <text evidence="9 10">Belongs to the peptidase S1 family. CLIP subfamily.</text>
</comment>
<name>A0A0A1XFE0_ZEUCU</name>
<evidence type="ECO:0000259" key="11">
    <source>
        <dbReference type="PROSITE" id="PS50240"/>
    </source>
</evidence>
<dbReference type="InterPro" id="IPR033116">
    <property type="entry name" value="TRYPSIN_SER"/>
</dbReference>
<keyword evidence="5" id="KW-0106">Calcium</keyword>
<comment type="domain">
    <text evidence="10">The clip domain consists of 35-55 residues which are 'knitted' together usually by 3 conserved disulfide bonds forming a clip-like compact structure.</text>
</comment>
<gene>
    <name evidence="13" type="primary">ea_39</name>
    <name evidence="13" type="ORF">g.46461</name>
</gene>
<keyword evidence="2 10" id="KW-0732">Signal</keyword>
<keyword evidence="4 10" id="KW-0720">Serine protease</keyword>
<evidence type="ECO:0000256" key="5">
    <source>
        <dbReference type="ARBA" id="ARBA00022837"/>
    </source>
</evidence>
<evidence type="ECO:0000256" key="2">
    <source>
        <dbReference type="ARBA" id="ARBA00022729"/>
    </source>
</evidence>
<evidence type="ECO:0000256" key="6">
    <source>
        <dbReference type="ARBA" id="ARBA00023145"/>
    </source>
</evidence>
<dbReference type="SMART" id="SM00020">
    <property type="entry name" value="Tryp_SPc"/>
    <property type="match status" value="1"/>
</dbReference>
<dbReference type="Gene3D" id="3.30.1640.30">
    <property type="match status" value="2"/>
</dbReference>
<dbReference type="InterPro" id="IPR009003">
    <property type="entry name" value="Peptidase_S1_PA"/>
</dbReference>
<feature type="chain" id="PRO_5023964740" description="CLIP domain-containing serine protease" evidence="10">
    <location>
        <begin position="24"/>
        <end position="436"/>
    </location>
</feature>
<dbReference type="PROSITE" id="PS50240">
    <property type="entry name" value="TRYPSIN_DOM"/>
    <property type="match status" value="1"/>
</dbReference>
<dbReference type="PANTHER" id="PTHR24256">
    <property type="entry name" value="TRYPTASE-RELATED"/>
    <property type="match status" value="1"/>
</dbReference>
<dbReference type="GO" id="GO:0005576">
    <property type="term" value="C:extracellular region"/>
    <property type="evidence" value="ECO:0007669"/>
    <property type="project" value="UniProtKB-SubCell"/>
</dbReference>
<dbReference type="Gene3D" id="2.40.10.10">
    <property type="entry name" value="Trypsin-like serine proteases"/>
    <property type="match status" value="2"/>
</dbReference>
<dbReference type="EMBL" id="GBXI01004615">
    <property type="protein sequence ID" value="JAD09677.1"/>
    <property type="molecule type" value="Transcribed_RNA"/>
</dbReference>
<dbReference type="Pfam" id="PF12032">
    <property type="entry name" value="CLIP"/>
    <property type="match status" value="2"/>
</dbReference>
<protein>
    <recommendedName>
        <fullName evidence="10">CLIP domain-containing serine protease</fullName>
        <ecNumber evidence="10">3.4.21.-</ecNumber>
    </recommendedName>
</protein>
<organism evidence="13">
    <name type="scientific">Zeugodacus cucurbitae</name>
    <name type="common">Melon fruit fly</name>
    <name type="synonym">Bactrocera cucurbitae</name>
    <dbReference type="NCBI Taxonomy" id="28588"/>
    <lineage>
        <taxon>Eukaryota</taxon>
        <taxon>Metazoa</taxon>
        <taxon>Ecdysozoa</taxon>
        <taxon>Arthropoda</taxon>
        <taxon>Hexapoda</taxon>
        <taxon>Insecta</taxon>
        <taxon>Pterygota</taxon>
        <taxon>Neoptera</taxon>
        <taxon>Endopterygota</taxon>
        <taxon>Diptera</taxon>
        <taxon>Brachycera</taxon>
        <taxon>Muscomorpha</taxon>
        <taxon>Tephritoidea</taxon>
        <taxon>Tephritidae</taxon>
        <taxon>Zeugodacus</taxon>
        <taxon>Zeugodacus</taxon>
    </lineage>
</organism>
<reference evidence="13" key="1">
    <citation type="submission" date="2014-11" db="EMBL/GenBank/DDBJ databases">
        <authorList>
            <person name="Geib S."/>
        </authorList>
    </citation>
    <scope>NUCLEOTIDE SEQUENCE</scope>
</reference>
<evidence type="ECO:0000256" key="4">
    <source>
        <dbReference type="ARBA" id="ARBA00022825"/>
    </source>
</evidence>
<dbReference type="AlphaFoldDB" id="A0A0A1XFE0"/>
<feature type="signal peptide" evidence="10">
    <location>
        <begin position="1"/>
        <end position="23"/>
    </location>
</feature>
<accession>A0A0A1XFE0</accession>
<feature type="domain" description="Peptidase S1" evidence="11">
    <location>
        <begin position="177"/>
        <end position="435"/>
    </location>
</feature>
<dbReference type="EC" id="3.4.21.-" evidence="10"/>
<proteinExistence type="inferred from homology"/>
<reference evidence="13" key="2">
    <citation type="journal article" date="2015" name="Gigascience">
        <title>Reconstructing a comprehensive transcriptome assembly of a white-pupal translocated strain of the pest fruit fly Bactrocera cucurbitae.</title>
        <authorList>
            <person name="Sim S.B."/>
            <person name="Calla B."/>
            <person name="Hall B."/>
            <person name="DeRego T."/>
            <person name="Geib S.M."/>
        </authorList>
    </citation>
    <scope>NUCLEOTIDE SEQUENCE</scope>
</reference>
<dbReference type="InterPro" id="IPR001254">
    <property type="entry name" value="Trypsin_dom"/>
</dbReference>
<dbReference type="FunFam" id="2.40.10.10:FF:000028">
    <property type="entry name" value="Serine protease easter"/>
    <property type="match status" value="1"/>
</dbReference>
<keyword evidence="1 10" id="KW-0645">Protease</keyword>
<evidence type="ECO:0000256" key="1">
    <source>
        <dbReference type="ARBA" id="ARBA00022670"/>
    </source>
</evidence>
<keyword evidence="6" id="KW-0865">Zymogen</keyword>
<dbReference type="InterPro" id="IPR038565">
    <property type="entry name" value="CLIP_sf"/>
</dbReference>
<keyword evidence="10" id="KW-0964">Secreted</keyword>